<reference evidence="5 6" key="1">
    <citation type="submission" date="2024-03" db="EMBL/GenBank/DDBJ databases">
        <title>Actinomycetospora sp. OC33-EN08, a novel actinomycete isolated from wild orchid (Aerides multiflora).</title>
        <authorList>
            <person name="Suriyachadkun C."/>
        </authorList>
    </citation>
    <scope>NUCLEOTIDE SEQUENCE [LARGE SCALE GENOMIC DNA]</scope>
    <source>
        <strain evidence="5 6">OC33-EN08</strain>
    </source>
</reference>
<name>A0ABU8MI59_9PSEU</name>
<dbReference type="Pfam" id="PF00400">
    <property type="entry name" value="WD40"/>
    <property type="match status" value="5"/>
</dbReference>
<keyword evidence="6" id="KW-1185">Reference proteome</keyword>
<keyword evidence="3" id="KW-0472">Membrane</keyword>
<dbReference type="InterPro" id="IPR000157">
    <property type="entry name" value="TIR_dom"/>
</dbReference>
<keyword evidence="3" id="KW-1133">Transmembrane helix</keyword>
<comment type="caution">
    <text evidence="5">The sequence shown here is derived from an EMBL/GenBank/DDBJ whole genome shotgun (WGS) entry which is preliminary data.</text>
</comment>
<dbReference type="Pfam" id="PF13676">
    <property type="entry name" value="TIR_2"/>
    <property type="match status" value="1"/>
</dbReference>
<gene>
    <name evidence="5" type="ORF">WCD74_01060</name>
</gene>
<feature type="transmembrane region" description="Helical" evidence="3">
    <location>
        <begin position="213"/>
        <end position="234"/>
    </location>
</feature>
<keyword evidence="3" id="KW-0812">Transmembrane</keyword>
<dbReference type="EMBL" id="JBBEGN010000001">
    <property type="protein sequence ID" value="MEJ2866332.1"/>
    <property type="molecule type" value="Genomic_DNA"/>
</dbReference>
<feature type="repeat" description="WD" evidence="1">
    <location>
        <begin position="300"/>
        <end position="341"/>
    </location>
</feature>
<feature type="region of interest" description="Disordered" evidence="2">
    <location>
        <begin position="1"/>
        <end position="20"/>
    </location>
</feature>
<dbReference type="InterPro" id="IPR011047">
    <property type="entry name" value="Quinoprotein_ADH-like_sf"/>
</dbReference>
<keyword evidence="1" id="KW-0853">WD repeat</keyword>
<evidence type="ECO:0000313" key="5">
    <source>
        <dbReference type="EMBL" id="MEJ2866332.1"/>
    </source>
</evidence>
<evidence type="ECO:0000256" key="3">
    <source>
        <dbReference type="SAM" id="Phobius"/>
    </source>
</evidence>
<feature type="compositionally biased region" description="Low complexity" evidence="2">
    <location>
        <begin position="1"/>
        <end position="18"/>
    </location>
</feature>
<dbReference type="PANTHER" id="PTHR19879">
    <property type="entry name" value="TRANSCRIPTION INITIATION FACTOR TFIID"/>
    <property type="match status" value="1"/>
</dbReference>
<dbReference type="Gene3D" id="3.40.50.10140">
    <property type="entry name" value="Toll/interleukin-1 receptor homology (TIR) domain"/>
    <property type="match status" value="1"/>
</dbReference>
<dbReference type="SUPFAM" id="SSF52200">
    <property type="entry name" value="Toll/Interleukin receptor TIR domain"/>
    <property type="match status" value="1"/>
</dbReference>
<dbReference type="PROSITE" id="PS50294">
    <property type="entry name" value="WD_REPEATS_REGION"/>
    <property type="match status" value="1"/>
</dbReference>
<dbReference type="RefSeq" id="WP_337692956.1">
    <property type="nucleotide sequence ID" value="NZ_JBBEGN010000001.1"/>
</dbReference>
<feature type="repeat" description="WD" evidence="1">
    <location>
        <begin position="724"/>
        <end position="755"/>
    </location>
</feature>
<dbReference type="Proteomes" id="UP001385809">
    <property type="component" value="Unassembled WGS sequence"/>
</dbReference>
<dbReference type="Gene3D" id="2.130.10.10">
    <property type="entry name" value="YVTN repeat-like/Quinoprotein amine dehydrogenase"/>
    <property type="match status" value="3"/>
</dbReference>
<dbReference type="InterPro" id="IPR015943">
    <property type="entry name" value="WD40/YVTN_repeat-like_dom_sf"/>
</dbReference>
<dbReference type="SUPFAM" id="SSF50998">
    <property type="entry name" value="Quinoprotein alcohol dehydrogenase-like"/>
    <property type="match status" value="1"/>
</dbReference>
<feature type="region of interest" description="Disordered" evidence="2">
    <location>
        <begin position="584"/>
        <end position="604"/>
    </location>
</feature>
<dbReference type="PANTHER" id="PTHR19879:SF9">
    <property type="entry name" value="TRANSCRIPTION INITIATION FACTOR TFIID SUBUNIT 5"/>
    <property type="match status" value="1"/>
</dbReference>
<dbReference type="SUPFAM" id="SSF50960">
    <property type="entry name" value="TolB, C-terminal domain"/>
    <property type="match status" value="1"/>
</dbReference>
<sequence>MVLLDPSAPDPARSRPPSTNSPAVDAFISYSHASDREFAPAIHRALERIGKPWYRRRARTIYLDATGLEVTDKLWGTISGVLARARFLVLLCSPGAAKSDYVDQEIRFWLEHHGSETVLVVLTDGTWVWDDETGRLDVEKSTSVPPALSDAFTEPPRYLDLTWARDDTTATLRNAAFRNDIAALAAPISGRSKAEIEGDDLREHRRTVRTARAAAVTLAILLVCALIAALFATINATEAARQRDVATSRLLSMQSSTRADRDPQLATLLALAASEVSPTPEATGAMLTMAEQDSSVVGYLPGHRAQVEAAAISPDGRTFLTAGPADPVRLWDADSREVRAELPANVVAAAEFSPDGRSVAVSDGGGVTVWDVDARIVRSRIDVNASSLAFSADGMRLLLGSFRGEVVVVDAASGAEVRRLPGLTAPTSGAGFSPDGRFVSAGDWSGTLLLWDLASGAEITRTRDYPVRTKGDAAFGPDNRTFAASRNRGDVLLLDLATLTWQQVFAHEQTVTNVVYLDADTLVTAARDGSVGRWSIPTSNSWEEYVEGPVSPVAGVAIGPDGRTVLAGDFTGNAVVWRMGQTWARPRGTPAPTGPGAVDPATGRSAITSADGTTVEVVDAGRSFRVPLPGRASSVSLRSEQLAIGFDDGSVAIFSSTNGVPLRAFRMPQPRPVDAVDLSPDGRLLAAGDRAGDVAVWSAADGTQYAQLPTPNPSDTPVDIYTQVAFSPDGRTLAHSSLGGGLRLWDVPSRTAGATLEGPSPIGTSSLAFGPGGRLAQGGMDGKIVLWDPARPEAPTGVLTGQRYAVTGMSFGADDRLAAGSDQGGGVTIWNVRTGTRDAVLRPDTGYTEPFFLDGSTLLITDRTGGQTYDLTPDALRARLCAIAGGDLSPDEWSSYVEGREQSPVCEQVPR</sequence>
<dbReference type="PROSITE" id="PS50082">
    <property type="entry name" value="WD_REPEATS_2"/>
    <property type="match status" value="3"/>
</dbReference>
<protein>
    <submittedName>
        <fullName evidence="5">TIR domain-containing protein</fullName>
    </submittedName>
</protein>
<organism evidence="5 6">
    <name type="scientific">Actinomycetospora aurantiaca</name>
    <dbReference type="NCBI Taxonomy" id="3129233"/>
    <lineage>
        <taxon>Bacteria</taxon>
        <taxon>Bacillati</taxon>
        <taxon>Actinomycetota</taxon>
        <taxon>Actinomycetes</taxon>
        <taxon>Pseudonocardiales</taxon>
        <taxon>Pseudonocardiaceae</taxon>
        <taxon>Actinomycetospora</taxon>
    </lineage>
</organism>
<feature type="compositionally biased region" description="Low complexity" evidence="2">
    <location>
        <begin position="584"/>
        <end position="603"/>
    </location>
</feature>
<evidence type="ECO:0000259" key="4">
    <source>
        <dbReference type="Pfam" id="PF13676"/>
    </source>
</evidence>
<dbReference type="InterPro" id="IPR035897">
    <property type="entry name" value="Toll_tir_struct_dom_sf"/>
</dbReference>
<proteinExistence type="predicted"/>
<accession>A0ABU8MI59</accession>
<feature type="domain" description="TIR" evidence="4">
    <location>
        <begin position="27"/>
        <end position="125"/>
    </location>
</feature>
<dbReference type="SMART" id="SM00320">
    <property type="entry name" value="WD40"/>
    <property type="match status" value="10"/>
</dbReference>
<feature type="repeat" description="WD" evidence="1">
    <location>
        <begin position="420"/>
        <end position="461"/>
    </location>
</feature>
<evidence type="ECO:0000256" key="1">
    <source>
        <dbReference type="PROSITE-ProRule" id="PRU00221"/>
    </source>
</evidence>
<evidence type="ECO:0000256" key="2">
    <source>
        <dbReference type="SAM" id="MobiDB-lite"/>
    </source>
</evidence>
<dbReference type="InterPro" id="IPR001680">
    <property type="entry name" value="WD40_rpt"/>
</dbReference>
<evidence type="ECO:0000313" key="6">
    <source>
        <dbReference type="Proteomes" id="UP001385809"/>
    </source>
</evidence>